<evidence type="ECO:0000313" key="3">
    <source>
        <dbReference type="Proteomes" id="UP000327000"/>
    </source>
</evidence>
<proteinExistence type="predicted"/>
<evidence type="ECO:0000259" key="1">
    <source>
        <dbReference type="PROSITE" id="PS50943"/>
    </source>
</evidence>
<dbReference type="InterPro" id="IPR010982">
    <property type="entry name" value="Lambda_DNA-bd_dom_sf"/>
</dbReference>
<keyword evidence="3" id="KW-1185">Reference proteome</keyword>
<gene>
    <name evidence="2" type="ORF">FRZ00_17020</name>
</gene>
<dbReference type="CDD" id="cd00093">
    <property type="entry name" value="HTH_XRE"/>
    <property type="match status" value="1"/>
</dbReference>
<reference evidence="2 3" key="1">
    <citation type="journal article" date="2019" name="Microb. Cell Fact.">
        <title>Exploring novel herbicidin analogues by transcriptional regulator overexpression and MS/MS molecular networking.</title>
        <authorList>
            <person name="Shi Y."/>
            <person name="Gu R."/>
            <person name="Li Y."/>
            <person name="Wang X."/>
            <person name="Ren W."/>
            <person name="Li X."/>
            <person name="Wang L."/>
            <person name="Xie Y."/>
            <person name="Hong B."/>
        </authorList>
    </citation>
    <scope>NUCLEOTIDE SEQUENCE [LARGE SCALE GENOMIC DNA]</scope>
    <source>
        <strain evidence="2 3">US-43</strain>
    </source>
</reference>
<dbReference type="SMART" id="SM00530">
    <property type="entry name" value="HTH_XRE"/>
    <property type="match status" value="1"/>
</dbReference>
<dbReference type="Pfam" id="PF19054">
    <property type="entry name" value="DUF5753"/>
    <property type="match status" value="1"/>
</dbReference>
<dbReference type="GO" id="GO:0003677">
    <property type="term" value="F:DNA binding"/>
    <property type="evidence" value="ECO:0007669"/>
    <property type="project" value="InterPro"/>
</dbReference>
<sequence>MPPRTTPTERQKRLGSELRKMRTAAGVSTDYAARLLGVDRTKISHMESGTRVVSPERLRILACNYACSDERYIEALADMATDRKQGWWERYRADLPPGMLDIAELEWHAERVLTSQVMHLPGLLQTEDYARSIFAAVLPPPSRLEVELRVAFRMERARVLRGDRPLDYVGYIHETALRTRFGGRDVTRRQLEYLAEVSELDHVVLRVVPVSSGAFPGAGHSLLYAEGPVRQLDTAQLDSELGPLFWHAELQLTKCRAQLAWMENAALDREESRALIRAVAREL</sequence>
<dbReference type="Pfam" id="PF13560">
    <property type="entry name" value="HTH_31"/>
    <property type="match status" value="1"/>
</dbReference>
<organism evidence="2 3">
    <name type="scientific">Streptomyces mobaraensis</name>
    <name type="common">Streptoverticillium mobaraense</name>
    <dbReference type="NCBI Taxonomy" id="35621"/>
    <lineage>
        <taxon>Bacteria</taxon>
        <taxon>Bacillati</taxon>
        <taxon>Actinomycetota</taxon>
        <taxon>Actinomycetes</taxon>
        <taxon>Kitasatosporales</taxon>
        <taxon>Streptomycetaceae</taxon>
        <taxon>Streptomyces</taxon>
    </lineage>
</organism>
<dbReference type="SUPFAM" id="SSF47413">
    <property type="entry name" value="lambda repressor-like DNA-binding domains"/>
    <property type="match status" value="1"/>
</dbReference>
<accession>A0A5N5W6H8</accession>
<feature type="domain" description="HTH cro/C1-type" evidence="1">
    <location>
        <begin position="18"/>
        <end position="62"/>
    </location>
</feature>
<comment type="caution">
    <text evidence="2">The sequence shown here is derived from an EMBL/GenBank/DDBJ whole genome shotgun (WGS) entry which is preliminary data.</text>
</comment>
<dbReference type="PROSITE" id="PS50943">
    <property type="entry name" value="HTH_CROC1"/>
    <property type="match status" value="1"/>
</dbReference>
<dbReference type="AlphaFoldDB" id="A0A5N5W6H8"/>
<dbReference type="OrthoDB" id="3462393at2"/>
<name>A0A5N5W6H8_STRMB</name>
<dbReference type="InterPro" id="IPR001387">
    <property type="entry name" value="Cro/C1-type_HTH"/>
</dbReference>
<dbReference type="Proteomes" id="UP000327000">
    <property type="component" value="Unassembled WGS sequence"/>
</dbReference>
<dbReference type="EMBL" id="VOKX01000032">
    <property type="protein sequence ID" value="KAB7843666.1"/>
    <property type="molecule type" value="Genomic_DNA"/>
</dbReference>
<dbReference type="Gene3D" id="1.10.260.40">
    <property type="entry name" value="lambda repressor-like DNA-binding domains"/>
    <property type="match status" value="1"/>
</dbReference>
<protein>
    <submittedName>
        <fullName evidence="2">Helix-turn-helix domain-containing protein</fullName>
    </submittedName>
</protein>
<dbReference type="InterPro" id="IPR043917">
    <property type="entry name" value="DUF5753"/>
</dbReference>
<dbReference type="RefSeq" id="WP_040891634.1">
    <property type="nucleotide sequence ID" value="NZ_JBFADJ010000002.1"/>
</dbReference>
<evidence type="ECO:0000313" key="2">
    <source>
        <dbReference type="EMBL" id="KAB7843666.1"/>
    </source>
</evidence>